<proteinExistence type="predicted"/>
<name>A0A6A4H5P2_9AGAR</name>
<evidence type="ECO:0000313" key="1">
    <source>
        <dbReference type="EMBL" id="KAE9393549.1"/>
    </source>
</evidence>
<reference evidence="1" key="1">
    <citation type="journal article" date="2019" name="Environ. Microbiol.">
        <title>Fungal ecological strategies reflected in gene transcription - a case study of two litter decomposers.</title>
        <authorList>
            <person name="Barbi F."/>
            <person name="Kohler A."/>
            <person name="Barry K."/>
            <person name="Baskaran P."/>
            <person name="Daum C."/>
            <person name="Fauchery L."/>
            <person name="Ihrmark K."/>
            <person name="Kuo A."/>
            <person name="LaButti K."/>
            <person name="Lipzen A."/>
            <person name="Morin E."/>
            <person name="Grigoriev I.V."/>
            <person name="Henrissat B."/>
            <person name="Lindahl B."/>
            <person name="Martin F."/>
        </authorList>
    </citation>
    <scope>NUCLEOTIDE SEQUENCE</scope>
    <source>
        <strain evidence="1">JB14</strain>
    </source>
</reference>
<organism evidence="1 2">
    <name type="scientific">Gymnopus androsaceus JB14</name>
    <dbReference type="NCBI Taxonomy" id="1447944"/>
    <lineage>
        <taxon>Eukaryota</taxon>
        <taxon>Fungi</taxon>
        <taxon>Dikarya</taxon>
        <taxon>Basidiomycota</taxon>
        <taxon>Agaricomycotina</taxon>
        <taxon>Agaricomycetes</taxon>
        <taxon>Agaricomycetidae</taxon>
        <taxon>Agaricales</taxon>
        <taxon>Marasmiineae</taxon>
        <taxon>Omphalotaceae</taxon>
        <taxon>Gymnopus</taxon>
    </lineage>
</organism>
<evidence type="ECO:0000313" key="2">
    <source>
        <dbReference type="Proteomes" id="UP000799118"/>
    </source>
</evidence>
<keyword evidence="2" id="KW-1185">Reference proteome</keyword>
<gene>
    <name evidence="1" type="ORF">BT96DRAFT_216170</name>
</gene>
<sequence length="1115" mass="127311">MNVDERDTLSACNARTLQGWRIAQRMLTTTLSLPDARIELQKVFGNDYENDVWAMCCRINDLDPDEWEEKTAEIAKELEAKKCFLEHLETEAIIVHEEQPTMNDEEYEEEEVTMNDEEYEEEEVTMNSDESEEEEVVMEEQETCEQKLLAAWVARNYNGTTTADYQIFAIRCMRGSETEAVEKIWADFEANKIHPSVLRGAFKSRYPRSGYIYIQAHSMLPKNTKLAAYLRTVPGLIYRRFFKYRYPNENAWSQKSQKVKRQPPPAVESNDLIMPICLRVEDIRFNHEGVETVYEGDVSDNVVPVRERIFFPDTWAIIKSGRYKGDFGVIVQDDFNETDTSVYALLQVIPRIKFPGSRTRPPKAPLPVDFNLSPLIAWQSFIASNHVTVSCIEQKCTDPWNCDHQEHWIKRYVLFDQVIRGGFVLIKVKLCDLEVALQVPDDELAVFQTIAEGDPLGNVPIPTSWTFREKETVILTRHSGIPAALPGTQRVSELGKLPDGIEGIIERVCGLVCEVTFTYQGQAVGLWSVPQRNLVKKLDVGQTARLAPGIRSFKERRWIQTGDWGVCMMKETQMDLANKMGLVTSVFMHPLHGPSVSVWIKDLSILVTLDPNNLVDISSQSSSSSSHPFPIREESVMSSDITSCDIREIAVVQRTRSQLEDNAKSLDTLHPEEYFARQAFKGSGRMPWLGVRVFVTREEREDRVAWTGQVKEVVPDVENRSKFFVLIAWNKTSLYSGPVFDWCSYENVRRSDNLGLLHEFTPYTGNSPWKGFKVKVIKKGAYKDREAHVLDSRADPILDRDTVSGISVLLYFLDGIMTQENRTAWIDYDSIRRSDIKPMRFLHESALTGKGSKSYFVFKLGYEPRYTQQEIDALQRRPIEFPNSPEPTEEVSLPMPPPYYSFVAPQNSVAPAPEVSETFWLSDRRIWDTLGNREIDVACADRMHDLRLSLKHLGAGAISLQSHVNRVGGSKHVHDFTIIHPGIISKIPWSTNIKRSTCAGGLFIICDVEPHVGRLARRVRVNTRDNEKEDRWVLQFVSWTHSLIGMDHTETIADGQITTSKDHFVLVHENKSTLDRANAMMCSLRHNERAPTNGYRLVNGQAVKIATPKRKSKNS</sequence>
<protein>
    <submittedName>
        <fullName evidence="1">Uncharacterized protein</fullName>
    </submittedName>
</protein>
<dbReference type="EMBL" id="ML769569">
    <property type="protein sequence ID" value="KAE9393549.1"/>
    <property type="molecule type" value="Genomic_DNA"/>
</dbReference>
<dbReference type="Proteomes" id="UP000799118">
    <property type="component" value="Unassembled WGS sequence"/>
</dbReference>
<dbReference type="OrthoDB" id="3065408at2759"/>
<accession>A0A6A4H5P2</accession>
<dbReference type="AlphaFoldDB" id="A0A6A4H5P2"/>